<reference evidence="3 4" key="1">
    <citation type="submission" date="2020-04" db="EMBL/GenBank/DDBJ databases">
        <authorList>
            <person name="Doyle D.A."/>
        </authorList>
    </citation>
    <scope>NUCLEOTIDE SEQUENCE [LARGE SCALE GENOMIC DNA]</scope>
    <source>
        <strain evidence="3 4">P21</strain>
    </source>
</reference>
<dbReference type="Gene3D" id="3.30.450.20">
    <property type="entry name" value="PAS domain"/>
    <property type="match status" value="2"/>
</dbReference>
<dbReference type="SUPFAM" id="SSF55785">
    <property type="entry name" value="PYP-like sensor domain (PAS domain)"/>
    <property type="match status" value="2"/>
</dbReference>
<dbReference type="Pfam" id="PF08448">
    <property type="entry name" value="PAS_4"/>
    <property type="match status" value="1"/>
</dbReference>
<dbReference type="InterPro" id="IPR013656">
    <property type="entry name" value="PAS_4"/>
</dbReference>
<accession>A0A7Y0EJR0</accession>
<dbReference type="Pfam" id="PF00989">
    <property type="entry name" value="PAS"/>
    <property type="match status" value="1"/>
</dbReference>
<dbReference type="PROSITE" id="PS50112">
    <property type="entry name" value="PAS"/>
    <property type="match status" value="1"/>
</dbReference>
<dbReference type="PANTHER" id="PTHR43156">
    <property type="entry name" value="STAGE II SPORULATION PROTEIN E-RELATED"/>
    <property type="match status" value="1"/>
</dbReference>
<organism evidence="3 4">
    <name type="scientific">Clostridium muellerianum</name>
    <dbReference type="NCBI Taxonomy" id="2716538"/>
    <lineage>
        <taxon>Bacteria</taxon>
        <taxon>Bacillati</taxon>
        <taxon>Bacillota</taxon>
        <taxon>Clostridia</taxon>
        <taxon>Eubacteriales</taxon>
        <taxon>Clostridiaceae</taxon>
        <taxon>Clostridium</taxon>
    </lineage>
</organism>
<dbReference type="Gene3D" id="3.60.40.10">
    <property type="entry name" value="PPM-type phosphatase domain"/>
    <property type="match status" value="1"/>
</dbReference>
<dbReference type="SMART" id="SM00091">
    <property type="entry name" value="PAS"/>
    <property type="match status" value="2"/>
</dbReference>
<dbReference type="InterPro" id="IPR000014">
    <property type="entry name" value="PAS"/>
</dbReference>
<dbReference type="InterPro" id="IPR013767">
    <property type="entry name" value="PAS_fold"/>
</dbReference>
<dbReference type="InterPro" id="IPR035965">
    <property type="entry name" value="PAS-like_dom_sf"/>
</dbReference>
<dbReference type="NCBIfam" id="TIGR00229">
    <property type="entry name" value="sensory_box"/>
    <property type="match status" value="2"/>
</dbReference>
<evidence type="ECO:0000313" key="3">
    <source>
        <dbReference type="EMBL" id="NMM64753.1"/>
    </source>
</evidence>
<keyword evidence="1" id="KW-0378">Hydrolase</keyword>
<feature type="domain" description="PAS" evidence="2">
    <location>
        <begin position="155"/>
        <end position="224"/>
    </location>
</feature>
<evidence type="ECO:0000256" key="1">
    <source>
        <dbReference type="ARBA" id="ARBA00022801"/>
    </source>
</evidence>
<dbReference type="Pfam" id="PF07228">
    <property type="entry name" value="SpoIIE"/>
    <property type="match status" value="1"/>
</dbReference>
<dbReference type="AlphaFoldDB" id="A0A7Y0EJR0"/>
<dbReference type="PANTHER" id="PTHR43156:SF2">
    <property type="entry name" value="STAGE II SPORULATION PROTEIN E"/>
    <property type="match status" value="1"/>
</dbReference>
<dbReference type="InterPro" id="IPR001932">
    <property type="entry name" value="PPM-type_phosphatase-like_dom"/>
</dbReference>
<reference evidence="3 4" key="2">
    <citation type="submission" date="2020-06" db="EMBL/GenBank/DDBJ databases">
        <title>Complete Genome Sequence of Clostridium muelleri sp. nov. P21T, an Acid-Alcohol Producing Acetogen Isolated from Old Hay.</title>
        <authorList>
            <person name="Duncan K.E."/>
            <person name="Tanner R.S."/>
        </authorList>
    </citation>
    <scope>NUCLEOTIDE SEQUENCE [LARGE SCALE GENOMIC DNA]</scope>
    <source>
        <strain evidence="3 4">P21</strain>
    </source>
</reference>
<dbReference type="RefSeq" id="WP_169299333.1">
    <property type="nucleotide sequence ID" value="NZ_JABBNI010000047.1"/>
</dbReference>
<dbReference type="GO" id="GO:0016791">
    <property type="term" value="F:phosphatase activity"/>
    <property type="evidence" value="ECO:0007669"/>
    <property type="project" value="TreeGrafter"/>
</dbReference>
<gene>
    <name evidence="3" type="ORF">HBE96_19270</name>
</gene>
<dbReference type="Proteomes" id="UP000537131">
    <property type="component" value="Unassembled WGS sequence"/>
</dbReference>
<sequence length="498" mass="57128">MNYELKESELSLGGLINGEKYFTECEVSRNKYTLELLEGVLRGIPDIIRVFSSDNTILFFNEAGYKFYNKTRDEVRGKKCFETLNRKRNCESCDVQNTIRTKQMIRIEKYVPEFNRFMECTYNPVLDDSGEIIFVVEQLKDITEKKIMANTVKESEERYRKIVNLSPEAIVIVVDNRIVLTNHQACKLVGTDYSKIIGESIYKYLGSESIKPIRKKIKQILEDKKTKSTSDHKIIRYDQSIVEVEISASYLTYKGRPAIQAVIRNITETKRALNQAAKFQKKYIESISPIPEKIQMETLYMPARTVTGDFFKIYKVNEDLAIGIVGDVSGKGITAALSVLAFFVLFREAILISYDPSKIVKILNKKIVNYLDKYIAACCFSLDLKRNEAIIAGAGINQFMFQKSNCSAQEFIVKGPFLGMFEDGEFDEKVISFEKGDRFYFPTDGLEFIFDDDEIKDNYLKKHTIIEFIDYVKNVLNGVISDFGALKDDSTLIALEIK</sequence>
<dbReference type="EMBL" id="JABBNI010000047">
    <property type="protein sequence ID" value="NMM64753.1"/>
    <property type="molecule type" value="Genomic_DNA"/>
</dbReference>
<proteinExistence type="predicted"/>
<comment type="caution">
    <text evidence="3">The sequence shown here is derived from an EMBL/GenBank/DDBJ whole genome shotgun (WGS) entry which is preliminary data.</text>
</comment>
<evidence type="ECO:0000259" key="2">
    <source>
        <dbReference type="PROSITE" id="PS50112"/>
    </source>
</evidence>
<keyword evidence="4" id="KW-1185">Reference proteome</keyword>
<protein>
    <submittedName>
        <fullName evidence="3">PAS domain S-box protein</fullName>
    </submittedName>
</protein>
<dbReference type="CDD" id="cd00130">
    <property type="entry name" value="PAS"/>
    <property type="match status" value="1"/>
</dbReference>
<dbReference type="SMART" id="SM00331">
    <property type="entry name" value="PP2C_SIG"/>
    <property type="match status" value="1"/>
</dbReference>
<evidence type="ECO:0000313" key="4">
    <source>
        <dbReference type="Proteomes" id="UP000537131"/>
    </source>
</evidence>
<dbReference type="InterPro" id="IPR036457">
    <property type="entry name" value="PPM-type-like_dom_sf"/>
</dbReference>
<name>A0A7Y0EJR0_9CLOT</name>
<dbReference type="InterPro" id="IPR052016">
    <property type="entry name" value="Bact_Sigma-Reg"/>
</dbReference>
<dbReference type="GO" id="GO:0006355">
    <property type="term" value="P:regulation of DNA-templated transcription"/>
    <property type="evidence" value="ECO:0007669"/>
    <property type="project" value="InterPro"/>
</dbReference>